<feature type="domain" description="Bacterial alpha-L-rhamnosidase N-terminal" evidence="5">
    <location>
        <begin position="26"/>
        <end position="194"/>
    </location>
</feature>
<evidence type="ECO:0000259" key="5">
    <source>
        <dbReference type="Pfam" id="PF08531"/>
    </source>
</evidence>
<dbReference type="InterPro" id="IPR012341">
    <property type="entry name" value="6hp_glycosidase-like_sf"/>
</dbReference>
<name>A0A2T4UNQ5_9MICO</name>
<evidence type="ECO:0000259" key="7">
    <source>
        <dbReference type="Pfam" id="PF17390"/>
    </source>
</evidence>
<evidence type="ECO:0000256" key="3">
    <source>
        <dbReference type="ARBA" id="ARBA00022801"/>
    </source>
</evidence>
<dbReference type="InterPro" id="IPR008928">
    <property type="entry name" value="6-hairpin_glycosidase_sf"/>
</dbReference>
<dbReference type="Gene3D" id="1.50.10.10">
    <property type="match status" value="1"/>
</dbReference>
<feature type="domain" description="Alpha-L-rhamnosidase concanavalin-like" evidence="4">
    <location>
        <begin position="205"/>
        <end position="302"/>
    </location>
</feature>
<feature type="domain" description="Alpha-L-rhamnosidase six-hairpin glycosidase" evidence="6">
    <location>
        <begin position="308"/>
        <end position="665"/>
    </location>
</feature>
<evidence type="ECO:0000313" key="9">
    <source>
        <dbReference type="Proteomes" id="UP000241085"/>
    </source>
</evidence>
<dbReference type="InterPro" id="IPR013737">
    <property type="entry name" value="Bac_rhamnosid_N"/>
</dbReference>
<gene>
    <name evidence="8" type="ORF">C1I63_18125</name>
</gene>
<dbReference type="PANTHER" id="PTHR33307:SF6">
    <property type="entry name" value="ALPHA-RHAMNOSIDASE (EUROFUNG)-RELATED"/>
    <property type="match status" value="1"/>
</dbReference>
<evidence type="ECO:0000259" key="4">
    <source>
        <dbReference type="Pfam" id="PF05592"/>
    </source>
</evidence>
<reference evidence="8 9" key="1">
    <citation type="submission" date="2018-03" db="EMBL/GenBank/DDBJ databases">
        <title>Bacteriophage NCPPB3778 and a type I-E CRISPR drive the evolution of the US Biological Select Agent, Rathayibacter toxicus.</title>
        <authorList>
            <person name="Davis E.W.II."/>
            <person name="Tabima J.F."/>
            <person name="Weisberg A.J."/>
            <person name="Dantas Lopes L."/>
            <person name="Wiseman M.S."/>
            <person name="Wiseman M.S."/>
            <person name="Pupko T."/>
            <person name="Belcher M.S."/>
            <person name="Sechler A.J."/>
            <person name="Tancos M.A."/>
            <person name="Schroeder B.K."/>
            <person name="Murray T.D."/>
            <person name="Luster D.G."/>
            <person name="Schneider W.L."/>
            <person name="Rogers E."/>
            <person name="Andreote F.D."/>
            <person name="Grunwald N.J."/>
            <person name="Putnam M.L."/>
            <person name="Chang J.H."/>
        </authorList>
    </citation>
    <scope>NUCLEOTIDE SEQUENCE [LARGE SCALE GENOMIC DNA]</scope>
    <source>
        <strain evidence="8 9">DSM 15933</strain>
    </source>
</reference>
<feature type="domain" description="Alpha-L-rhamnosidase C-terminal" evidence="7">
    <location>
        <begin position="667"/>
        <end position="734"/>
    </location>
</feature>
<dbReference type="Proteomes" id="UP000241085">
    <property type="component" value="Unassembled WGS sequence"/>
</dbReference>
<dbReference type="EC" id="3.2.1.40" evidence="2"/>
<dbReference type="SUPFAM" id="SSF48208">
    <property type="entry name" value="Six-hairpin glycosidases"/>
    <property type="match status" value="1"/>
</dbReference>
<dbReference type="Gene3D" id="2.60.420.10">
    <property type="entry name" value="Maltose phosphorylase, domain 3"/>
    <property type="match status" value="1"/>
</dbReference>
<dbReference type="Pfam" id="PF05592">
    <property type="entry name" value="Bac_rhamnosid"/>
    <property type="match status" value="1"/>
</dbReference>
<dbReference type="AlphaFoldDB" id="A0A2T4UNQ5"/>
<dbReference type="Pfam" id="PF08531">
    <property type="entry name" value="Bac_rhamnosid_N"/>
    <property type="match status" value="1"/>
</dbReference>
<dbReference type="Pfam" id="PF17389">
    <property type="entry name" value="Bac_rhamnosid6H"/>
    <property type="match status" value="1"/>
</dbReference>
<proteinExistence type="predicted"/>
<sequence>MIAAEEDFGSAPLLRRTVALESGHGAVVDATIFATALGLCEIRIDGTVVTEDVLTPGWSSYEWRLRYARWEVGALLRPTFDLAILLGNGWHTGRLGFVEKRALYGEERAAWLVLLIRYEDGHEQTVVTDESWRSGPSDVLADDLYDGQTIDAGLRDEPWSAGTQDAATGRPVVALPFDQGRLTPYIGPPVRRQEEVAPVSIWAAPSGATLLDFGQNLVGWIRLTVQGTRGSTIRLRHAEVLEHGELGVRPLRTAAATDRFVLSGGRDDFEPTFTFHGFRYAEITGWAGSAEELATALTAVVVSSDLERIGWFECSDPLLSRLHSNVVWSMRGNFLDVPSDCPQRDERLGWTGDLSAFVETGVVLYDVGSFLEDWLADLAVEQQHADGMIPLVVPDNFKLEKRWGMTERMKQLPYPIAALWHDAAAWVPWAAWRAYGRRPALESAYSSMASYARRIALALDSDGILRGLQFGDWLDPDAPADEPSQGKADPFVVATACVYRSARIVESAARELGRATDAAEFAATAERIGTAFRRAFLRGDRLESDAPTVYALAIAFGLVEGEARQAAGDRLAELVREAEHVVTTGFAGTPFIAGALTDTGHLDDAYRLVLQTECPSWLFPVTMGATTIWERWDSMLPDGSINPGEMTSFNHYASGAIGQWLHEVVGGLAPLEPGYRRMRIAPRPGGELRHARLRLRTPFGDTEVSWAIEGDTMTVDATVPPGCSAHVELPQHPDPRPFEVSGGVHSWRYTMRSEGLALR</sequence>
<keyword evidence="9" id="KW-1185">Reference proteome</keyword>
<protein>
    <recommendedName>
        <fullName evidence="2">alpha-L-rhamnosidase</fullName>
        <ecNumber evidence="2">3.2.1.40</ecNumber>
    </recommendedName>
</protein>
<dbReference type="Gene3D" id="2.60.120.260">
    <property type="entry name" value="Galactose-binding domain-like"/>
    <property type="match status" value="2"/>
</dbReference>
<dbReference type="InterPro" id="IPR016007">
    <property type="entry name" value="Alpha_rhamnosid"/>
</dbReference>
<keyword evidence="3" id="KW-0378">Hydrolase</keyword>
<evidence type="ECO:0000256" key="2">
    <source>
        <dbReference type="ARBA" id="ARBA00012652"/>
    </source>
</evidence>
<dbReference type="PANTHER" id="PTHR33307">
    <property type="entry name" value="ALPHA-RHAMNOSIDASE (EUROFUNG)"/>
    <property type="match status" value="1"/>
</dbReference>
<evidence type="ECO:0000313" key="8">
    <source>
        <dbReference type="EMBL" id="PTL71168.1"/>
    </source>
</evidence>
<dbReference type="GO" id="GO:0005975">
    <property type="term" value="P:carbohydrate metabolic process"/>
    <property type="evidence" value="ECO:0007669"/>
    <property type="project" value="InterPro"/>
</dbReference>
<dbReference type="InterPro" id="IPR035398">
    <property type="entry name" value="Bac_rhamnosid_C"/>
</dbReference>
<organism evidence="8 9">
    <name type="scientific">Rathayibacter caricis DSM 15933</name>
    <dbReference type="NCBI Taxonomy" id="1328867"/>
    <lineage>
        <taxon>Bacteria</taxon>
        <taxon>Bacillati</taxon>
        <taxon>Actinomycetota</taxon>
        <taxon>Actinomycetes</taxon>
        <taxon>Micrococcales</taxon>
        <taxon>Microbacteriaceae</taxon>
        <taxon>Rathayibacter</taxon>
    </lineage>
</organism>
<dbReference type="EMBL" id="PZPL01000002">
    <property type="protein sequence ID" value="PTL71168.1"/>
    <property type="molecule type" value="Genomic_DNA"/>
</dbReference>
<dbReference type="GO" id="GO:0030596">
    <property type="term" value="F:alpha-L-rhamnosidase activity"/>
    <property type="evidence" value="ECO:0007669"/>
    <property type="project" value="UniProtKB-EC"/>
</dbReference>
<evidence type="ECO:0000256" key="1">
    <source>
        <dbReference type="ARBA" id="ARBA00001445"/>
    </source>
</evidence>
<accession>A0A2T4UNQ5</accession>
<comment type="catalytic activity">
    <reaction evidence="1">
        <text>Hydrolysis of terminal non-reducing alpha-L-rhamnose residues in alpha-L-rhamnosides.</text>
        <dbReference type="EC" id="3.2.1.40"/>
    </reaction>
</comment>
<dbReference type="InterPro" id="IPR008902">
    <property type="entry name" value="Rhamnosid_concanavalin"/>
</dbReference>
<dbReference type="Pfam" id="PF17390">
    <property type="entry name" value="Bac_rhamnosid_C"/>
    <property type="match status" value="1"/>
</dbReference>
<dbReference type="InterPro" id="IPR035396">
    <property type="entry name" value="Bac_rhamnosid6H"/>
</dbReference>
<comment type="caution">
    <text evidence="8">The sequence shown here is derived from an EMBL/GenBank/DDBJ whole genome shotgun (WGS) entry which is preliminary data.</text>
</comment>
<evidence type="ECO:0000259" key="6">
    <source>
        <dbReference type="Pfam" id="PF17389"/>
    </source>
</evidence>